<dbReference type="SUPFAM" id="SSF56059">
    <property type="entry name" value="Glutathione synthetase ATP-binding domain-like"/>
    <property type="match status" value="1"/>
</dbReference>
<dbReference type="AlphaFoldDB" id="A0A920BUZ7"/>
<evidence type="ECO:0000313" key="1">
    <source>
        <dbReference type="EMBL" id="GIN62827.1"/>
    </source>
</evidence>
<name>A0A920BUZ7_9BACI</name>
<accession>A0A920BUZ7</accession>
<dbReference type="EMBL" id="BORC01000004">
    <property type="protein sequence ID" value="GIN62827.1"/>
    <property type="molecule type" value="Genomic_DNA"/>
</dbReference>
<dbReference type="InterPro" id="IPR026838">
    <property type="entry name" value="YheC/D"/>
</dbReference>
<organism evidence="1 2">
    <name type="scientific">Robertmurraya siralis</name>
    <dbReference type="NCBI Taxonomy" id="77777"/>
    <lineage>
        <taxon>Bacteria</taxon>
        <taxon>Bacillati</taxon>
        <taxon>Bacillota</taxon>
        <taxon>Bacilli</taxon>
        <taxon>Bacillales</taxon>
        <taxon>Bacillaceae</taxon>
        <taxon>Robertmurraya</taxon>
    </lineage>
</organism>
<keyword evidence="2" id="KW-1185">Reference proteome</keyword>
<reference evidence="1" key="1">
    <citation type="submission" date="2021-03" db="EMBL/GenBank/DDBJ databases">
        <title>Antimicrobial resistance genes in bacteria isolated from Japanese honey, and their potential for conferring macrolide and lincosamide resistance in the American foulbrood pathogen Paenibacillus larvae.</title>
        <authorList>
            <person name="Okamoto M."/>
            <person name="Kumagai M."/>
            <person name="Kanamori H."/>
            <person name="Takamatsu D."/>
        </authorList>
    </citation>
    <scope>NUCLEOTIDE SEQUENCE</scope>
    <source>
        <strain evidence="1">J27TS8</strain>
    </source>
</reference>
<dbReference type="RefSeq" id="WP_170211282.1">
    <property type="nucleotide sequence ID" value="NZ_BORC01000004.1"/>
</dbReference>
<dbReference type="Pfam" id="PF14398">
    <property type="entry name" value="ATPgrasp_YheCD"/>
    <property type="match status" value="1"/>
</dbReference>
<sequence length="461" mass="52817">MSLTSYLPITIVPTKTFQNQNKTIFLSSSLLSHWGMEPGDKITLCIGTKSLHVSVDAKALEKEQILMNEWLYSQFPLPLKSLSFLSQYDKKQKHLFIGPIFALVTEVHEGEESGPSFRSIHSFAEELHYTAHTAGGLVYIFHIKDFSLEGVNGFYYEDDHWRKSELVLPNVIYNRIHSRKLEASSFFRDKTAQMNVKKIPIFNERFLSKWEVHNLLYQEPHLHPFLPETALYDKDKLAELLNKYKTIFIKPLEGSQGRNIIKVLLEDGAIIVKTTSTREDGQIKLFATLEEFLEWFQKRGKQIPFVMQQGIPLATYHNRPLDFRVLCHKDYSNSWRVTSIVARVSAKTEFVSNLARGGEMMKASKPLTQLFDLQTARSHISFMKELSLEISKIISQSVQGIVGELGIDIGIDSNGGIWIIEVNSKPSKNMEEQQTEIRPSTKAIYEYGTALAFQHLKELVK</sequence>
<proteinExistence type="predicted"/>
<comment type="caution">
    <text evidence="1">The sequence shown here is derived from an EMBL/GenBank/DDBJ whole genome shotgun (WGS) entry which is preliminary data.</text>
</comment>
<dbReference type="Gene3D" id="3.30.470.20">
    <property type="entry name" value="ATP-grasp fold, B domain"/>
    <property type="match status" value="1"/>
</dbReference>
<dbReference type="Proteomes" id="UP000682111">
    <property type="component" value="Unassembled WGS sequence"/>
</dbReference>
<gene>
    <name evidence="1" type="primary">yheD_2</name>
    <name evidence="1" type="ORF">J27TS8_28200</name>
</gene>
<evidence type="ECO:0000313" key="2">
    <source>
        <dbReference type="Proteomes" id="UP000682111"/>
    </source>
</evidence>
<protein>
    <submittedName>
        <fullName evidence="1">Endospore coat-associated protein YheD</fullName>
    </submittedName>
</protein>